<keyword evidence="1" id="KW-1133">Transmembrane helix</keyword>
<feature type="transmembrane region" description="Helical" evidence="1">
    <location>
        <begin position="71"/>
        <end position="92"/>
    </location>
</feature>
<comment type="caution">
    <text evidence="2">The sequence shown here is derived from an EMBL/GenBank/DDBJ whole genome shotgun (WGS) entry which is preliminary data.</text>
</comment>
<dbReference type="Proteomes" id="UP000629371">
    <property type="component" value="Unassembled WGS sequence"/>
</dbReference>
<keyword evidence="3" id="KW-1185">Reference proteome</keyword>
<proteinExistence type="predicted"/>
<feature type="transmembrane region" description="Helical" evidence="1">
    <location>
        <begin position="104"/>
        <end position="128"/>
    </location>
</feature>
<accession>A0ABS1MVA0</accession>
<evidence type="ECO:0000256" key="1">
    <source>
        <dbReference type="SAM" id="Phobius"/>
    </source>
</evidence>
<reference evidence="2 3" key="1">
    <citation type="submission" date="2021-01" db="EMBL/GenBank/DDBJ databases">
        <title>WGS of actinomycetes isolated from Thailand.</title>
        <authorList>
            <person name="Thawai C."/>
        </authorList>
    </citation>
    <scope>NUCLEOTIDE SEQUENCE [LARGE SCALE GENOMIC DNA]</scope>
    <source>
        <strain evidence="2 3">CH9-7</strain>
    </source>
</reference>
<name>A0ABS1MVA0_9ACTN</name>
<sequence length="190" mass="20294">MTARRTRTGHHARTDRRDPTAVAAPVAFWCAFAYGALKLDWALGGASLMRQTPLPAGARNDLLNAAPGAVAGSWASVAPALVGMAAALHLSGRFGPHGRFRRGMLLAGSWAGCAFMVARALGLLGYGFAGDVRVLAGWASVPPAHVDLARFQAQWDLLLWSPYWLLFGTCWGLAARRYRRLRGGGSPPSR</sequence>
<keyword evidence="1" id="KW-0812">Transmembrane</keyword>
<dbReference type="EMBL" id="JAERRI010000010">
    <property type="protein sequence ID" value="MBL1091645.1"/>
    <property type="molecule type" value="Genomic_DNA"/>
</dbReference>
<organism evidence="2 3">
    <name type="scientific">Streptomyces siderophoricus</name>
    <dbReference type="NCBI Taxonomy" id="2802281"/>
    <lineage>
        <taxon>Bacteria</taxon>
        <taxon>Bacillati</taxon>
        <taxon>Actinomycetota</taxon>
        <taxon>Actinomycetes</taxon>
        <taxon>Kitasatosporales</taxon>
        <taxon>Streptomycetaceae</taxon>
        <taxon>Streptomyces</taxon>
    </lineage>
</organism>
<evidence type="ECO:0000313" key="2">
    <source>
        <dbReference type="EMBL" id="MBL1091645.1"/>
    </source>
</evidence>
<feature type="transmembrane region" description="Helical" evidence="1">
    <location>
        <begin position="157"/>
        <end position="174"/>
    </location>
</feature>
<protein>
    <submittedName>
        <fullName evidence="2">DUF3995 domain-containing protein</fullName>
    </submittedName>
</protein>
<keyword evidence="1" id="KW-0472">Membrane</keyword>
<feature type="transmembrane region" description="Helical" evidence="1">
    <location>
        <begin position="20"/>
        <end position="37"/>
    </location>
</feature>
<gene>
    <name evidence="2" type="ORF">JK360_19970</name>
</gene>
<evidence type="ECO:0000313" key="3">
    <source>
        <dbReference type="Proteomes" id="UP000629371"/>
    </source>
</evidence>
<dbReference type="RefSeq" id="WP_201806304.1">
    <property type="nucleotide sequence ID" value="NZ_JAERRI010000010.1"/>
</dbReference>